<organism evidence="1 2">
    <name type="scientific">Paraphaeosphaeria sporulosa</name>
    <dbReference type="NCBI Taxonomy" id="1460663"/>
    <lineage>
        <taxon>Eukaryota</taxon>
        <taxon>Fungi</taxon>
        <taxon>Dikarya</taxon>
        <taxon>Ascomycota</taxon>
        <taxon>Pezizomycotina</taxon>
        <taxon>Dothideomycetes</taxon>
        <taxon>Pleosporomycetidae</taxon>
        <taxon>Pleosporales</taxon>
        <taxon>Massarineae</taxon>
        <taxon>Didymosphaeriaceae</taxon>
        <taxon>Paraphaeosphaeria</taxon>
    </lineage>
</organism>
<dbReference type="OrthoDB" id="449091at2759"/>
<evidence type="ECO:0000313" key="2">
    <source>
        <dbReference type="Proteomes" id="UP000077069"/>
    </source>
</evidence>
<dbReference type="AlphaFoldDB" id="A0A177C4I7"/>
<dbReference type="STRING" id="1460663.A0A177C4I7"/>
<dbReference type="RefSeq" id="XP_018032164.1">
    <property type="nucleotide sequence ID" value="XM_018180435.1"/>
</dbReference>
<dbReference type="GeneID" id="28763921"/>
<protein>
    <submittedName>
        <fullName evidence="1">Uncharacterized protein</fullName>
    </submittedName>
</protein>
<evidence type="ECO:0000313" key="1">
    <source>
        <dbReference type="EMBL" id="OAG01799.1"/>
    </source>
</evidence>
<dbReference type="InParanoid" id="A0A177C4I7"/>
<proteinExistence type="predicted"/>
<dbReference type="EMBL" id="KV441557">
    <property type="protein sequence ID" value="OAG01799.1"/>
    <property type="molecule type" value="Genomic_DNA"/>
</dbReference>
<name>A0A177C4I7_9PLEO</name>
<sequence>MDAILEYRVDDIYYFGGDYFAFRKAPPVLHLFLGTHQIDIRLVGDDERLELVLWGSDEDALAQAARLVPMVTGVGQPDFVALGKRARWKGAEVALALGFFDHNWTVKASSVVS</sequence>
<dbReference type="Proteomes" id="UP000077069">
    <property type="component" value="Unassembled WGS sequence"/>
</dbReference>
<keyword evidence="2" id="KW-1185">Reference proteome</keyword>
<gene>
    <name evidence="1" type="ORF">CC84DRAFT_1179825</name>
</gene>
<accession>A0A177C4I7</accession>
<reference evidence="1 2" key="1">
    <citation type="submission" date="2016-05" db="EMBL/GenBank/DDBJ databases">
        <title>Comparative analysis of secretome profiles of manganese(II)-oxidizing ascomycete fungi.</title>
        <authorList>
            <consortium name="DOE Joint Genome Institute"/>
            <person name="Zeiner C.A."/>
            <person name="Purvine S.O."/>
            <person name="Zink E.M."/>
            <person name="Wu S."/>
            <person name="Pasa-Tolic L."/>
            <person name="Chaput D.L."/>
            <person name="Haridas S."/>
            <person name="Grigoriev I.V."/>
            <person name="Santelli C.M."/>
            <person name="Hansel C.M."/>
        </authorList>
    </citation>
    <scope>NUCLEOTIDE SEQUENCE [LARGE SCALE GENOMIC DNA]</scope>
    <source>
        <strain evidence="1 2">AP3s5-JAC2a</strain>
    </source>
</reference>